<proteinExistence type="predicted"/>
<dbReference type="EMBL" id="MEUG01000001">
    <property type="protein sequence ID" value="OGC27967.1"/>
    <property type="molecule type" value="Genomic_DNA"/>
</dbReference>
<evidence type="ECO:0000259" key="1">
    <source>
        <dbReference type="Pfam" id="PF01841"/>
    </source>
</evidence>
<evidence type="ECO:0000313" key="2">
    <source>
        <dbReference type="EMBL" id="OGC27967.1"/>
    </source>
</evidence>
<organism evidence="2 3">
    <name type="scientific">candidate division WOR-1 bacterium RIFOXYC12_FULL_54_18</name>
    <dbReference type="NCBI Taxonomy" id="1802584"/>
    <lineage>
        <taxon>Bacteria</taxon>
        <taxon>Bacillati</taxon>
        <taxon>Saganbacteria</taxon>
    </lineage>
</organism>
<dbReference type="Pfam" id="PF01841">
    <property type="entry name" value="Transglut_core"/>
    <property type="match status" value="1"/>
</dbReference>
<dbReference type="SUPFAM" id="SSF54001">
    <property type="entry name" value="Cysteine proteinases"/>
    <property type="match status" value="1"/>
</dbReference>
<dbReference type="AlphaFoldDB" id="A0A1F4T5Y7"/>
<name>A0A1F4T5Y7_UNCSA</name>
<reference evidence="2 3" key="1">
    <citation type="journal article" date="2016" name="Nat. Commun.">
        <title>Thousands of microbial genomes shed light on interconnected biogeochemical processes in an aquifer system.</title>
        <authorList>
            <person name="Anantharaman K."/>
            <person name="Brown C.T."/>
            <person name="Hug L.A."/>
            <person name="Sharon I."/>
            <person name="Castelle C.J."/>
            <person name="Probst A.J."/>
            <person name="Thomas B.C."/>
            <person name="Singh A."/>
            <person name="Wilkins M.J."/>
            <person name="Karaoz U."/>
            <person name="Brodie E.L."/>
            <person name="Williams K.H."/>
            <person name="Hubbard S.S."/>
            <person name="Banfield J.F."/>
        </authorList>
    </citation>
    <scope>NUCLEOTIDE SEQUENCE [LARGE SCALE GENOMIC DNA]</scope>
</reference>
<sequence length="538" mass="60847">MRLFYHYLRIMETESLISRKKSPQINDKYASEPWEAQMVQNCSFTGVTGAPQRQFRPNYVHVDQRPNLLNHLNTVRFAEASRLLANPGPDILTLGTIGSGSHFEANIPSLSPIIAEFRYNQQQNQWEIKGSWVSAFLLVENGKATQIGGRSGQVDWCKIESGNLLQFCNGQEIDFTFPVNEPEPKPGEIVPGHRSPCQIFTNRLLFSCLNPYRSHEVDQALKSSSWVISLGVRGSGSHFEVDLPTLSPGIAEFSYSRRLGTWQVRTAGIDAILMIDKENGAVQLGGASGKNGWVPIKCGNLLQFHNGDRLEFSLPNHLEVESHVPNVKYRNGLVYTIVSNPERLVSGCNIPGSHTREIISVRDDQETRDFIEQGMITAAQHRTRVFKWGKSEAESLFSYTTSHFKYTWEDTDEGWRTTWEALAKKYHDLKVSLGIFIAERTGCCRHQATALQLLYQEWSLESRFVRGTIKVNGKNCRHAWVEVLIDGKWHVADPAQRYFKEKTEAYQKRGYIVGSNEVEMPITENLEPGAHGTALFGK</sequence>
<feature type="domain" description="Transglutaminase-like" evidence="1">
    <location>
        <begin position="426"/>
        <end position="494"/>
    </location>
</feature>
<dbReference type="InterPro" id="IPR038765">
    <property type="entry name" value="Papain-like_cys_pep_sf"/>
</dbReference>
<comment type="caution">
    <text evidence="2">The sequence shown here is derived from an EMBL/GenBank/DDBJ whole genome shotgun (WGS) entry which is preliminary data.</text>
</comment>
<accession>A0A1F4T5Y7</accession>
<evidence type="ECO:0000313" key="3">
    <source>
        <dbReference type="Proteomes" id="UP000178602"/>
    </source>
</evidence>
<dbReference type="InterPro" id="IPR002931">
    <property type="entry name" value="Transglutaminase-like"/>
</dbReference>
<protein>
    <recommendedName>
        <fullName evidence="1">Transglutaminase-like domain-containing protein</fullName>
    </recommendedName>
</protein>
<gene>
    <name evidence="2" type="ORF">A3K49_03075</name>
</gene>
<dbReference type="Proteomes" id="UP000178602">
    <property type="component" value="Unassembled WGS sequence"/>
</dbReference>
<dbReference type="Gene3D" id="3.10.620.30">
    <property type="match status" value="1"/>
</dbReference>